<name>D3SVE8_NATMM</name>
<accession>D3SVE8</accession>
<dbReference type="EMBL" id="CP001932">
    <property type="protein sequence ID" value="ADD05556.1"/>
    <property type="molecule type" value="Genomic_DNA"/>
</dbReference>
<proteinExistence type="predicted"/>
<dbReference type="Proteomes" id="UP000001879">
    <property type="component" value="Chromosome"/>
</dbReference>
<protein>
    <submittedName>
        <fullName evidence="2">Uncharacterized protein</fullName>
    </submittedName>
</protein>
<dbReference type="HOGENOM" id="CLU_2802367_0_0_2"/>
<reference evidence="3" key="1">
    <citation type="submission" date="2010-02" db="EMBL/GenBank/DDBJ databases">
        <title>Complete sequence of chromosome of Natrialba magadii ATCC 43099.</title>
        <authorList>
            <consortium name="US DOE Joint Genome Institute"/>
            <person name="Lucas S."/>
            <person name="Copeland A."/>
            <person name="Lapidus A."/>
            <person name="Cheng J.-F."/>
            <person name="Bruce D."/>
            <person name="Goodwin L."/>
            <person name="Pitluck S."/>
            <person name="Davenport K."/>
            <person name="Saunders E."/>
            <person name="Detter J.C."/>
            <person name="Han C."/>
            <person name="Tapia R."/>
            <person name="Land M."/>
            <person name="Hauser L."/>
            <person name="Kyrpides N."/>
            <person name="Mikhailova N."/>
            <person name="De Castro R.E."/>
            <person name="Maupin-Furlow J.A."/>
            <person name="Woyke T."/>
        </authorList>
    </citation>
    <scope>NUCLEOTIDE SEQUENCE [LARGE SCALE GENOMIC DNA]</scope>
    <source>
        <strain evidence="3">ATCC 43099 / DSM 3394 / CCM 3739 / CIP 104546 / IAM 13178 / JCM 8861 / NBRC 102185 / NCIMB 2190 / MS3</strain>
    </source>
</reference>
<evidence type="ECO:0000313" key="3">
    <source>
        <dbReference type="Proteomes" id="UP000001879"/>
    </source>
</evidence>
<keyword evidence="3" id="KW-1185">Reference proteome</keyword>
<dbReference type="KEGG" id="nmg:Nmag_1985"/>
<dbReference type="AlphaFoldDB" id="D3SVE8"/>
<organism evidence="2 3">
    <name type="scientific">Natrialba magadii (strain ATCC 43099 / DSM 3394 / CCM 3739 / CIP 104546 / IAM 13178 / JCM 8861 / NBRC 102185 / NCIMB 2190 / MS3)</name>
    <name type="common">Natronobacterium magadii</name>
    <dbReference type="NCBI Taxonomy" id="547559"/>
    <lineage>
        <taxon>Archaea</taxon>
        <taxon>Methanobacteriati</taxon>
        <taxon>Methanobacteriota</taxon>
        <taxon>Stenosarchaea group</taxon>
        <taxon>Halobacteria</taxon>
        <taxon>Halobacteriales</taxon>
        <taxon>Natrialbaceae</taxon>
        <taxon>Natrialba</taxon>
    </lineage>
</organism>
<evidence type="ECO:0000256" key="1">
    <source>
        <dbReference type="SAM" id="MobiDB-lite"/>
    </source>
</evidence>
<feature type="region of interest" description="Disordered" evidence="1">
    <location>
        <begin position="42"/>
        <end position="67"/>
    </location>
</feature>
<evidence type="ECO:0000313" key="2">
    <source>
        <dbReference type="EMBL" id="ADD05556.1"/>
    </source>
</evidence>
<dbReference type="PaxDb" id="547559-Nmag_1985"/>
<reference evidence="2 3" key="2">
    <citation type="journal article" date="2012" name="BMC Genomics">
        <title>A comparative genomics perspective on the genetic content of the alkaliphilic haloarchaeon Natrialba magadii ATCC 43099T.</title>
        <authorList>
            <person name="Siddaramappa S."/>
            <person name="Challacombe J.F."/>
            <person name="Decastro R.E."/>
            <person name="Pfeiffer F."/>
            <person name="Sastre D.E."/>
            <person name="Gimenez M.I."/>
            <person name="Paggi R.A."/>
            <person name="Detter J.C."/>
            <person name="Davenport K.W."/>
            <person name="Goodwin L.A."/>
            <person name="Kyrpides N."/>
            <person name="Tapia R."/>
            <person name="Pitluck S."/>
            <person name="Lucas S."/>
            <person name="Woyke T."/>
            <person name="Maupin-Furlow J.A."/>
        </authorList>
    </citation>
    <scope>NUCLEOTIDE SEQUENCE [LARGE SCALE GENOMIC DNA]</scope>
    <source>
        <strain evidence="3">ATCC 43099 / DSM 3394 / CCM 3739 / CIP 104546 / IAM 13178 / JCM 8861 / NBRC 102185 / NCIMB 2190 / MS3</strain>
    </source>
</reference>
<sequence>MLVGNEYSHEAQLIVSGRCSVSASEIKNSPDRIDPLQIGTAPIQTEMNPNPLQTGTNSSTTHASTPA</sequence>
<gene>
    <name evidence="2" type="ordered locus">Nmag_1985</name>
</gene>